<dbReference type="Gene3D" id="1.10.357.10">
    <property type="entry name" value="Tetracycline Repressor, domain 2"/>
    <property type="match status" value="1"/>
</dbReference>
<feature type="domain" description="HTH tetR-type" evidence="3">
    <location>
        <begin position="26"/>
        <end position="86"/>
    </location>
</feature>
<dbReference type="Pfam" id="PF18556">
    <property type="entry name" value="TetR_C_35"/>
    <property type="match status" value="1"/>
</dbReference>
<dbReference type="PANTHER" id="PTHR30055">
    <property type="entry name" value="HTH-TYPE TRANSCRIPTIONAL REGULATOR RUTR"/>
    <property type="match status" value="1"/>
</dbReference>
<dbReference type="InterPro" id="IPR001647">
    <property type="entry name" value="HTH_TetR"/>
</dbReference>
<keyword evidence="5" id="KW-1185">Reference proteome</keyword>
<dbReference type="Pfam" id="PF00440">
    <property type="entry name" value="TetR_N"/>
    <property type="match status" value="1"/>
</dbReference>
<accession>A0A7Z7N7F0</accession>
<dbReference type="RefSeq" id="WP_186240955.1">
    <property type="nucleotide sequence ID" value="NZ_OCTY01000002.1"/>
</dbReference>
<dbReference type="InterPro" id="IPR040611">
    <property type="entry name" value="AlkX_C"/>
</dbReference>
<dbReference type="PRINTS" id="PR00455">
    <property type="entry name" value="HTHTETR"/>
</dbReference>
<feature type="DNA-binding region" description="H-T-H motif" evidence="2">
    <location>
        <begin position="49"/>
        <end position="68"/>
    </location>
</feature>
<dbReference type="InterPro" id="IPR050109">
    <property type="entry name" value="HTH-type_TetR-like_transc_reg"/>
</dbReference>
<dbReference type="GO" id="GO:0003700">
    <property type="term" value="F:DNA-binding transcription factor activity"/>
    <property type="evidence" value="ECO:0007669"/>
    <property type="project" value="TreeGrafter"/>
</dbReference>
<name>A0A7Z7N7F0_9MYCO</name>
<dbReference type="SUPFAM" id="SSF46689">
    <property type="entry name" value="Homeodomain-like"/>
    <property type="match status" value="1"/>
</dbReference>
<reference evidence="4 5" key="1">
    <citation type="submission" date="2017-10" db="EMBL/GenBank/DDBJ databases">
        <authorList>
            <consortium name="Urmite Genomes"/>
        </authorList>
    </citation>
    <scope>NUCLEOTIDE SEQUENCE [LARGE SCALE GENOMIC DNA]</scope>
    <source>
        <strain evidence="4 5">FB-527</strain>
    </source>
</reference>
<dbReference type="InterPro" id="IPR009057">
    <property type="entry name" value="Homeodomain-like_sf"/>
</dbReference>
<comment type="caution">
    <text evidence="4">The sequence shown here is derived from an EMBL/GenBank/DDBJ whole genome shotgun (WGS) entry which is preliminary data.</text>
</comment>
<dbReference type="PANTHER" id="PTHR30055:SF153">
    <property type="entry name" value="HTH-TYPE TRANSCRIPTIONAL REPRESSOR RV3405C"/>
    <property type="match status" value="1"/>
</dbReference>
<evidence type="ECO:0000313" key="4">
    <source>
        <dbReference type="EMBL" id="SOJ52519.1"/>
    </source>
</evidence>
<evidence type="ECO:0000259" key="3">
    <source>
        <dbReference type="PROSITE" id="PS50977"/>
    </source>
</evidence>
<keyword evidence="1 2" id="KW-0238">DNA-binding</keyword>
<evidence type="ECO:0000313" key="5">
    <source>
        <dbReference type="Proteomes" id="UP000554965"/>
    </source>
</evidence>
<dbReference type="GO" id="GO:0000976">
    <property type="term" value="F:transcription cis-regulatory region binding"/>
    <property type="evidence" value="ECO:0007669"/>
    <property type="project" value="TreeGrafter"/>
</dbReference>
<dbReference type="Proteomes" id="UP000554965">
    <property type="component" value="Unassembled WGS sequence"/>
</dbReference>
<evidence type="ECO:0000256" key="1">
    <source>
        <dbReference type="ARBA" id="ARBA00023125"/>
    </source>
</evidence>
<gene>
    <name evidence="4" type="ORF">MSIMFB_00035</name>
</gene>
<evidence type="ECO:0000256" key="2">
    <source>
        <dbReference type="PROSITE-ProRule" id="PRU00335"/>
    </source>
</evidence>
<dbReference type="AlphaFoldDB" id="A0A7Z7N7F0"/>
<proteinExistence type="predicted"/>
<sequence>MTHTAVRLLREAARAIGLGAVDGTDDTTRGAIADAALRQFELFGLARSTVEDVAKRAKVGRVTVYRYFPGKNALIEAVALRELRNFLTDLDRLIEPLEDPEEMIVEGFAFTLRAVRSHTLLQRLIESEPELALPWFTVQGAPIITEATAFLATHVARDPGESRSTPELLATAEIVVRLIVSFLLTPKVIIDLDDDESSRTFARRYFVPMLAAPKSAAQPVNARHTLST</sequence>
<dbReference type="PROSITE" id="PS50977">
    <property type="entry name" value="HTH_TETR_2"/>
    <property type="match status" value="1"/>
</dbReference>
<dbReference type="EMBL" id="OCTY01000002">
    <property type="protein sequence ID" value="SOJ52519.1"/>
    <property type="molecule type" value="Genomic_DNA"/>
</dbReference>
<organism evidence="4 5">
    <name type="scientific">Mycobacterium simulans</name>
    <dbReference type="NCBI Taxonomy" id="627089"/>
    <lineage>
        <taxon>Bacteria</taxon>
        <taxon>Bacillati</taxon>
        <taxon>Actinomycetota</taxon>
        <taxon>Actinomycetes</taxon>
        <taxon>Mycobacteriales</taxon>
        <taxon>Mycobacteriaceae</taxon>
        <taxon>Mycobacterium</taxon>
    </lineage>
</organism>
<protein>
    <submittedName>
        <fullName evidence="4">Putative HTH-type transcriptional regulator</fullName>
    </submittedName>
</protein>